<accession>A0A8J5R6F3</accession>
<evidence type="ECO:0000256" key="1">
    <source>
        <dbReference type="SAM" id="MobiDB-lite"/>
    </source>
</evidence>
<reference evidence="3" key="1">
    <citation type="journal article" date="2021" name="bioRxiv">
        <title>Whole Genome Assembly and Annotation of Northern Wild Rice, Zizania palustris L., Supports a Whole Genome Duplication in the Zizania Genus.</title>
        <authorList>
            <person name="Haas M."/>
            <person name="Kono T."/>
            <person name="Macchietto M."/>
            <person name="Millas R."/>
            <person name="McGilp L."/>
            <person name="Shao M."/>
            <person name="Duquette J."/>
            <person name="Hirsch C.N."/>
            <person name="Kimball J."/>
        </authorList>
    </citation>
    <scope>NUCLEOTIDE SEQUENCE</scope>
    <source>
        <tissue evidence="3">Fresh leaf tissue</tissue>
    </source>
</reference>
<feature type="region of interest" description="Disordered" evidence="1">
    <location>
        <begin position="39"/>
        <end position="58"/>
    </location>
</feature>
<dbReference type="Proteomes" id="UP000729402">
    <property type="component" value="Unassembled WGS sequence"/>
</dbReference>
<gene>
    <name evidence="3" type="ORF">GUJ93_ZPchr0008g14080</name>
</gene>
<feature type="chain" id="PRO_5035299198" evidence="2">
    <location>
        <begin position="22"/>
        <end position="118"/>
    </location>
</feature>
<comment type="caution">
    <text evidence="3">The sequence shown here is derived from an EMBL/GenBank/DDBJ whole genome shotgun (WGS) entry which is preliminary data.</text>
</comment>
<proteinExistence type="predicted"/>
<reference evidence="3" key="2">
    <citation type="submission" date="2021-02" db="EMBL/GenBank/DDBJ databases">
        <authorList>
            <person name="Kimball J.A."/>
            <person name="Haas M.W."/>
            <person name="Macchietto M."/>
            <person name="Kono T."/>
            <person name="Duquette J."/>
            <person name="Shao M."/>
        </authorList>
    </citation>
    <scope>NUCLEOTIDE SEQUENCE</scope>
    <source>
        <tissue evidence="3">Fresh leaf tissue</tissue>
    </source>
</reference>
<dbReference type="EMBL" id="JAAALK010000290">
    <property type="protein sequence ID" value="KAG8047246.1"/>
    <property type="molecule type" value="Genomic_DNA"/>
</dbReference>
<keyword evidence="2" id="KW-0732">Signal</keyword>
<name>A0A8J5R6F3_ZIZPA</name>
<evidence type="ECO:0000313" key="4">
    <source>
        <dbReference type="Proteomes" id="UP000729402"/>
    </source>
</evidence>
<protein>
    <submittedName>
        <fullName evidence="3">Uncharacterized protein</fullName>
    </submittedName>
</protein>
<evidence type="ECO:0000256" key="2">
    <source>
        <dbReference type="SAM" id="SignalP"/>
    </source>
</evidence>
<sequence>MVPHQEALLFLLSAYVLPPGALPPRAPLPLFRPNVALEPARPGEPARHGGGTRAVEHAVPGFSPDLTAALLTKDQTNSFSIMLPLLNGESSHVFECNLCGHLKKEDDVPQGSDSSMAD</sequence>
<evidence type="ECO:0000313" key="3">
    <source>
        <dbReference type="EMBL" id="KAG8047246.1"/>
    </source>
</evidence>
<feature type="signal peptide" evidence="2">
    <location>
        <begin position="1"/>
        <end position="21"/>
    </location>
</feature>
<organism evidence="3 4">
    <name type="scientific">Zizania palustris</name>
    <name type="common">Northern wild rice</name>
    <dbReference type="NCBI Taxonomy" id="103762"/>
    <lineage>
        <taxon>Eukaryota</taxon>
        <taxon>Viridiplantae</taxon>
        <taxon>Streptophyta</taxon>
        <taxon>Embryophyta</taxon>
        <taxon>Tracheophyta</taxon>
        <taxon>Spermatophyta</taxon>
        <taxon>Magnoliopsida</taxon>
        <taxon>Liliopsida</taxon>
        <taxon>Poales</taxon>
        <taxon>Poaceae</taxon>
        <taxon>BOP clade</taxon>
        <taxon>Oryzoideae</taxon>
        <taxon>Oryzeae</taxon>
        <taxon>Zizaniinae</taxon>
        <taxon>Zizania</taxon>
    </lineage>
</organism>
<dbReference type="AlphaFoldDB" id="A0A8J5R6F3"/>
<keyword evidence="4" id="KW-1185">Reference proteome</keyword>